<dbReference type="EMBL" id="JACVVK020000001">
    <property type="protein sequence ID" value="KAK7508651.1"/>
    <property type="molecule type" value="Genomic_DNA"/>
</dbReference>
<dbReference type="AlphaFoldDB" id="A0ABD0MCM3"/>
<comment type="caution">
    <text evidence="1">The sequence shown here is derived from an EMBL/GenBank/DDBJ whole genome shotgun (WGS) entry which is preliminary data.</text>
</comment>
<dbReference type="Proteomes" id="UP001519460">
    <property type="component" value="Unassembled WGS sequence"/>
</dbReference>
<protein>
    <submittedName>
        <fullName evidence="1">Uncharacterized protein</fullName>
    </submittedName>
</protein>
<evidence type="ECO:0000313" key="1">
    <source>
        <dbReference type="EMBL" id="KAK7508651.1"/>
    </source>
</evidence>
<name>A0ABD0MCM3_9CAEN</name>
<keyword evidence="2" id="KW-1185">Reference proteome</keyword>
<proteinExistence type="predicted"/>
<evidence type="ECO:0000313" key="2">
    <source>
        <dbReference type="Proteomes" id="UP001519460"/>
    </source>
</evidence>
<sequence>MLIGGALPHVTLTAAGKIKCFSRQRGDSAADLQHVKHAFFVSDAFCRLTFSLAHAVVGEVILTVTTQDSPCVSCDSLQLQLLTEEVGRREAAAAW</sequence>
<gene>
    <name evidence="1" type="ORF">BaRGS_00000217</name>
</gene>
<accession>A0ABD0MCM3</accession>
<reference evidence="1 2" key="1">
    <citation type="journal article" date="2023" name="Sci. Data">
        <title>Genome assembly of the Korean intertidal mud-creeper Batillaria attramentaria.</title>
        <authorList>
            <person name="Patra A.K."/>
            <person name="Ho P.T."/>
            <person name="Jun S."/>
            <person name="Lee S.J."/>
            <person name="Kim Y."/>
            <person name="Won Y.J."/>
        </authorList>
    </citation>
    <scope>NUCLEOTIDE SEQUENCE [LARGE SCALE GENOMIC DNA]</scope>
    <source>
        <strain evidence="1">Wonlab-2016</strain>
    </source>
</reference>
<organism evidence="1 2">
    <name type="scientific">Batillaria attramentaria</name>
    <dbReference type="NCBI Taxonomy" id="370345"/>
    <lineage>
        <taxon>Eukaryota</taxon>
        <taxon>Metazoa</taxon>
        <taxon>Spiralia</taxon>
        <taxon>Lophotrochozoa</taxon>
        <taxon>Mollusca</taxon>
        <taxon>Gastropoda</taxon>
        <taxon>Caenogastropoda</taxon>
        <taxon>Sorbeoconcha</taxon>
        <taxon>Cerithioidea</taxon>
        <taxon>Batillariidae</taxon>
        <taxon>Batillaria</taxon>
    </lineage>
</organism>